<dbReference type="PANTHER" id="PTHR30329">
    <property type="entry name" value="STATOR ELEMENT OF FLAGELLAR MOTOR COMPLEX"/>
    <property type="match status" value="1"/>
</dbReference>
<evidence type="ECO:0000313" key="8">
    <source>
        <dbReference type="Proteomes" id="UP001317705"/>
    </source>
</evidence>
<dbReference type="InterPro" id="IPR050330">
    <property type="entry name" value="Bact_OuterMem_StrucFunc"/>
</dbReference>
<evidence type="ECO:0000256" key="1">
    <source>
        <dbReference type="ARBA" id="ARBA00004442"/>
    </source>
</evidence>
<feature type="domain" description="OmpA-like" evidence="6">
    <location>
        <begin position="404"/>
        <end position="523"/>
    </location>
</feature>
<evidence type="ECO:0000256" key="3">
    <source>
        <dbReference type="ARBA" id="ARBA00023237"/>
    </source>
</evidence>
<keyword evidence="8" id="KW-1185">Reference proteome</keyword>
<dbReference type="InterPro" id="IPR006665">
    <property type="entry name" value="OmpA-like"/>
</dbReference>
<feature type="chain" id="PRO_5047161236" evidence="5">
    <location>
        <begin position="22"/>
        <end position="525"/>
    </location>
</feature>
<dbReference type="PANTHER" id="PTHR30329:SF21">
    <property type="entry name" value="LIPOPROTEIN YIAD-RELATED"/>
    <property type="match status" value="1"/>
</dbReference>
<dbReference type="Gene3D" id="3.30.1330.60">
    <property type="entry name" value="OmpA-like domain"/>
    <property type="match status" value="1"/>
</dbReference>
<gene>
    <name evidence="7" type="ORF">GURASL_21630</name>
</gene>
<organism evidence="7 8">
    <name type="scientific">Geotalea uraniireducens</name>
    <dbReference type="NCBI Taxonomy" id="351604"/>
    <lineage>
        <taxon>Bacteria</taxon>
        <taxon>Pseudomonadati</taxon>
        <taxon>Thermodesulfobacteriota</taxon>
        <taxon>Desulfuromonadia</taxon>
        <taxon>Geobacterales</taxon>
        <taxon>Geobacteraceae</taxon>
        <taxon>Geotalea</taxon>
    </lineage>
</organism>
<evidence type="ECO:0000313" key="7">
    <source>
        <dbReference type="EMBL" id="BDV43240.1"/>
    </source>
</evidence>
<comment type="subcellular location">
    <subcellularLocation>
        <location evidence="1">Cell outer membrane</location>
    </subcellularLocation>
</comment>
<protein>
    <submittedName>
        <fullName evidence="7">Membrane protein</fullName>
    </submittedName>
</protein>
<dbReference type="Pfam" id="PF00691">
    <property type="entry name" value="OmpA"/>
    <property type="match status" value="1"/>
</dbReference>
<dbReference type="SUPFAM" id="SSF103088">
    <property type="entry name" value="OmpA-like"/>
    <property type="match status" value="1"/>
</dbReference>
<feature type="signal peptide" evidence="5">
    <location>
        <begin position="1"/>
        <end position="21"/>
    </location>
</feature>
<dbReference type="InterPro" id="IPR006664">
    <property type="entry name" value="OMP_bac"/>
</dbReference>
<dbReference type="PROSITE" id="PS51123">
    <property type="entry name" value="OMPA_2"/>
    <property type="match status" value="1"/>
</dbReference>
<proteinExistence type="predicted"/>
<sequence>MVRLRIVLIIYILSFAATVQANPTMSGETGLITIPSADTLDAGNICVGGWVMNSATGRDNSLTVPVGLTLGIGTFWELYGNYPNLLFNGDEEKTGRGYAELGTKLRIVGKRSSVFKIAADLFVQRQISNNTNIDGTTSGGGRVIASYATETVGVHAYSGYRLNGSPQGINYDNEILYGLGIEYAPAMRMRLTAEFTGNTSRDPAQDDPREGLVGFQYYLSPHLTLNLAGGFGLSNGSPDWRGIVGFTACQGVGSYVKPVQRLGKGLDNESEEKKNEPKKIRKIIPISPLISLSLAPQQPSNKLEVPLGTDNKEEIIIKPYGQVTIPAQPAVATVTAPVTHEEVPLAQQGEEVKLGSHVSGGSETPALEYTLNRLAGVTPLYSVDVNGQNIRVASSNEEHLPEAMTVYRKFRFPDVTFDFDQWSLSEEGRKSLAEVAELIRNDKKWVYLRVDGHTDNIGSSSYNMDLSLKRAISVASYLIAREGIDPSRVFIKGLGKSKPLADNATAEGRKLNRRCEILFLVPRTD</sequence>
<accession>A0ABN6VSD6</accession>
<dbReference type="CDD" id="cd07185">
    <property type="entry name" value="OmpA_C-like"/>
    <property type="match status" value="1"/>
</dbReference>
<evidence type="ECO:0000259" key="6">
    <source>
        <dbReference type="PROSITE" id="PS51123"/>
    </source>
</evidence>
<evidence type="ECO:0000256" key="2">
    <source>
        <dbReference type="ARBA" id="ARBA00023136"/>
    </source>
</evidence>
<evidence type="ECO:0000256" key="4">
    <source>
        <dbReference type="PROSITE-ProRule" id="PRU00473"/>
    </source>
</evidence>
<evidence type="ECO:0000256" key="5">
    <source>
        <dbReference type="SAM" id="SignalP"/>
    </source>
</evidence>
<name>A0ABN6VSD6_9BACT</name>
<reference evidence="7 8" key="1">
    <citation type="submission" date="2022-12" db="EMBL/GenBank/DDBJ databases">
        <title>Polyphasic characterization of Geotalea uranireducens NIT-SL11 newly isolated from a complex of sewage sludge and microbially reduced graphene oxide.</title>
        <authorList>
            <person name="Xie L."/>
            <person name="Yoshida N."/>
            <person name="Meng L."/>
        </authorList>
    </citation>
    <scope>NUCLEOTIDE SEQUENCE [LARGE SCALE GENOMIC DNA]</scope>
    <source>
        <strain evidence="7 8">NIT-SL11</strain>
    </source>
</reference>
<dbReference type="Proteomes" id="UP001317705">
    <property type="component" value="Chromosome"/>
</dbReference>
<dbReference type="EMBL" id="AP027151">
    <property type="protein sequence ID" value="BDV43240.1"/>
    <property type="molecule type" value="Genomic_DNA"/>
</dbReference>
<keyword evidence="2 4" id="KW-0472">Membrane</keyword>
<dbReference type="PRINTS" id="PR01021">
    <property type="entry name" value="OMPADOMAIN"/>
</dbReference>
<keyword evidence="5" id="KW-0732">Signal</keyword>
<keyword evidence="3" id="KW-0998">Cell outer membrane</keyword>
<dbReference type="InterPro" id="IPR036737">
    <property type="entry name" value="OmpA-like_sf"/>
</dbReference>